<dbReference type="InterPro" id="IPR013525">
    <property type="entry name" value="ABC2_TM"/>
</dbReference>
<feature type="transmembrane region" description="Helical" evidence="13">
    <location>
        <begin position="61"/>
        <end position="80"/>
    </location>
</feature>
<feature type="transmembrane region" description="Helical" evidence="13">
    <location>
        <begin position="176"/>
        <end position="195"/>
    </location>
</feature>
<evidence type="ECO:0000256" key="4">
    <source>
        <dbReference type="ARBA" id="ARBA00014639"/>
    </source>
</evidence>
<organism evidence="15">
    <name type="scientific">plant metagenome</name>
    <dbReference type="NCBI Taxonomy" id="1297885"/>
    <lineage>
        <taxon>unclassified sequences</taxon>
        <taxon>metagenomes</taxon>
        <taxon>organismal metagenomes</taxon>
    </lineage>
</organism>
<evidence type="ECO:0000256" key="10">
    <source>
        <dbReference type="ARBA" id="ARBA00022989"/>
    </source>
</evidence>
<dbReference type="AlphaFoldDB" id="A0A484PX84"/>
<feature type="domain" description="ABC transmembrane type-2" evidence="14">
    <location>
        <begin position="31"/>
        <end position="257"/>
    </location>
</feature>
<keyword evidence="8" id="KW-0997">Cell inner membrane</keyword>
<sequence length="260" mass="28655">MTRAWMPPVPGRLCVAVIRRHFLLWRKTAWSTVLGDVLDPMIVLLALGYGLGGMLPSIDGVAYITFLAAGSICMGTLYGATFEATYNAFSRLQVQRTWEAMLNTPMSLDDVIWAEALWATAKAVKSGIAILLVVAAMDISRAGTMLWIPPVLVLGGLVFASLALVVAVQARSYDFFTYYFTLFVTPMVFLSGVFFPVDRLPAALAALMALLPMTPIIELVRPLVLGEMPELWWRHLGQLLLTAGLAIWLASVLVRRRLLR</sequence>
<dbReference type="Pfam" id="PF01061">
    <property type="entry name" value="ABC2_membrane"/>
    <property type="match status" value="1"/>
</dbReference>
<evidence type="ECO:0000256" key="3">
    <source>
        <dbReference type="ARBA" id="ARBA00011350"/>
    </source>
</evidence>
<evidence type="ECO:0000259" key="14">
    <source>
        <dbReference type="PROSITE" id="PS51012"/>
    </source>
</evidence>
<feature type="transmembrane region" description="Helical" evidence="13">
    <location>
        <begin position="29"/>
        <end position="49"/>
    </location>
</feature>
<dbReference type="GO" id="GO:0015772">
    <property type="term" value="P:oligosaccharide transport"/>
    <property type="evidence" value="ECO:0007669"/>
    <property type="project" value="InterPro"/>
</dbReference>
<dbReference type="GO" id="GO:0043190">
    <property type="term" value="C:ATP-binding cassette (ABC) transporter complex"/>
    <property type="evidence" value="ECO:0007669"/>
    <property type="project" value="InterPro"/>
</dbReference>
<comment type="similarity">
    <text evidence="2">Belongs to the ABC-2 integral membrane protein family. Lipooligosaccharide exporter (TC 3.A.1.102) subfamily.</text>
</comment>
<dbReference type="InterPro" id="IPR047817">
    <property type="entry name" value="ABC2_TM_bact-type"/>
</dbReference>
<keyword evidence="6" id="KW-0536">Nodulation</keyword>
<evidence type="ECO:0000256" key="13">
    <source>
        <dbReference type="SAM" id="Phobius"/>
    </source>
</evidence>
<evidence type="ECO:0000313" key="15">
    <source>
        <dbReference type="EMBL" id="VFR29189.1"/>
    </source>
</evidence>
<reference evidence="15" key="1">
    <citation type="submission" date="2019-03" db="EMBL/GenBank/DDBJ databases">
        <authorList>
            <person name="Danneels B."/>
        </authorList>
    </citation>
    <scope>NUCLEOTIDE SEQUENCE</scope>
</reference>
<dbReference type="EMBL" id="CAADHY010000024">
    <property type="protein sequence ID" value="VFR29189.1"/>
    <property type="molecule type" value="Genomic_DNA"/>
</dbReference>
<evidence type="ECO:0000256" key="7">
    <source>
        <dbReference type="ARBA" id="ARBA00022475"/>
    </source>
</evidence>
<feature type="transmembrane region" description="Helical" evidence="13">
    <location>
        <begin position="111"/>
        <end position="134"/>
    </location>
</feature>
<keyword evidence="11 13" id="KW-0472">Membrane</keyword>
<dbReference type="PIRSF" id="PIRSF006648">
    <property type="entry name" value="DrrB"/>
    <property type="match status" value="1"/>
</dbReference>
<dbReference type="PROSITE" id="PS51012">
    <property type="entry name" value="ABC_TM2"/>
    <property type="match status" value="1"/>
</dbReference>
<dbReference type="PANTHER" id="PTHR43229">
    <property type="entry name" value="NODULATION PROTEIN J"/>
    <property type="match status" value="1"/>
</dbReference>
<dbReference type="EMBL" id="CAADIK010000010">
    <property type="protein sequence ID" value="VFR64430.1"/>
    <property type="molecule type" value="Genomic_DNA"/>
</dbReference>
<name>A0A484PX84_9ZZZZ</name>
<evidence type="ECO:0000256" key="6">
    <source>
        <dbReference type="ARBA" id="ARBA00022458"/>
    </source>
</evidence>
<keyword evidence="10 13" id="KW-1133">Transmembrane helix</keyword>
<evidence type="ECO:0000256" key="5">
    <source>
        <dbReference type="ARBA" id="ARBA00022448"/>
    </source>
</evidence>
<proteinExistence type="inferred from homology"/>
<comment type="function">
    <text evidence="12">Part of the ABC transporter complex NodIJ involved in the export of the nodulation factors (Nod factors), the bacterial signal molecules that induce symbiosis and subsequent nodulation induction. Nod factors are LCO (lipo-chitin oligosaccharide), a modified beta-1,4-linked N-acetylglucosamine oligosaccharide. This subunit encodes the transporter.</text>
</comment>
<protein>
    <recommendedName>
        <fullName evidence="4">Nodulation protein J</fullName>
    </recommendedName>
</protein>
<dbReference type="InterPro" id="IPR000412">
    <property type="entry name" value="ABC_2_transport"/>
</dbReference>
<dbReference type="PANTHER" id="PTHR43229:SF2">
    <property type="entry name" value="NODULATION PROTEIN J"/>
    <property type="match status" value="1"/>
</dbReference>
<evidence type="ECO:0000256" key="2">
    <source>
        <dbReference type="ARBA" id="ARBA00008394"/>
    </source>
</evidence>
<evidence type="ECO:0000256" key="9">
    <source>
        <dbReference type="ARBA" id="ARBA00022692"/>
    </source>
</evidence>
<keyword evidence="5" id="KW-0813">Transport</keyword>
<dbReference type="InterPro" id="IPR005981">
    <property type="entry name" value="ABC_transptNodJ"/>
</dbReference>
<evidence type="ECO:0000256" key="12">
    <source>
        <dbReference type="ARBA" id="ARBA00025119"/>
    </source>
</evidence>
<feature type="transmembrane region" description="Helical" evidence="13">
    <location>
        <begin position="232"/>
        <end position="254"/>
    </location>
</feature>
<dbReference type="GO" id="GO:0009877">
    <property type="term" value="P:nodulation"/>
    <property type="evidence" value="ECO:0007669"/>
    <property type="project" value="UniProtKB-KW"/>
</dbReference>
<dbReference type="InterPro" id="IPR051784">
    <property type="entry name" value="Nod_factor_ABC_transporter"/>
</dbReference>
<comment type="subcellular location">
    <subcellularLocation>
        <location evidence="1">Cell inner membrane</location>
        <topology evidence="1">Multi-pass membrane protein</topology>
    </subcellularLocation>
</comment>
<gene>
    <name evidence="15" type="ORF">AMP9_1508</name>
    <name evidence="16" type="ORF">BRI9_1740</name>
</gene>
<accession>A0A484PX84</accession>
<keyword evidence="7" id="KW-1003">Cell membrane</keyword>
<evidence type="ECO:0000313" key="16">
    <source>
        <dbReference type="EMBL" id="VFR64430.1"/>
    </source>
</evidence>
<evidence type="ECO:0000256" key="11">
    <source>
        <dbReference type="ARBA" id="ARBA00023136"/>
    </source>
</evidence>
<feature type="transmembrane region" description="Helical" evidence="13">
    <location>
        <begin position="146"/>
        <end position="170"/>
    </location>
</feature>
<keyword evidence="9 13" id="KW-0812">Transmembrane</keyword>
<comment type="subunit">
    <text evidence="3">The complex is composed of two ATP-binding proteins (NodI) and two transmembrane proteins (NodJ).</text>
</comment>
<dbReference type="GO" id="GO:0140359">
    <property type="term" value="F:ABC-type transporter activity"/>
    <property type="evidence" value="ECO:0007669"/>
    <property type="project" value="InterPro"/>
</dbReference>
<dbReference type="PRINTS" id="PR00164">
    <property type="entry name" value="ABC2TRNSPORT"/>
</dbReference>
<evidence type="ECO:0000256" key="1">
    <source>
        <dbReference type="ARBA" id="ARBA00004429"/>
    </source>
</evidence>
<evidence type="ECO:0000256" key="8">
    <source>
        <dbReference type="ARBA" id="ARBA00022519"/>
    </source>
</evidence>
<dbReference type="NCBIfam" id="TIGR01291">
    <property type="entry name" value="nodJ"/>
    <property type="match status" value="1"/>
</dbReference>